<comment type="caution">
    <text evidence="1">The sequence shown here is derived from an EMBL/GenBank/DDBJ whole genome shotgun (WGS) entry which is preliminary data.</text>
</comment>
<dbReference type="Proteomes" id="UP001147747">
    <property type="component" value="Unassembled WGS sequence"/>
</dbReference>
<gene>
    <name evidence="1" type="ORF">N7509_002671</name>
</gene>
<dbReference type="EMBL" id="JAPZBU010000004">
    <property type="protein sequence ID" value="KAJ5408788.1"/>
    <property type="molecule type" value="Genomic_DNA"/>
</dbReference>
<dbReference type="OrthoDB" id="4347611at2759"/>
<dbReference type="GeneID" id="81366288"/>
<reference evidence="1" key="2">
    <citation type="journal article" date="2023" name="IMA Fungus">
        <title>Comparative genomic study of the Penicillium genus elucidates a diverse pangenome and 15 lateral gene transfer events.</title>
        <authorList>
            <person name="Petersen C."/>
            <person name="Sorensen T."/>
            <person name="Nielsen M.R."/>
            <person name="Sondergaard T.E."/>
            <person name="Sorensen J.L."/>
            <person name="Fitzpatrick D.A."/>
            <person name="Frisvad J.C."/>
            <person name="Nielsen K.L."/>
        </authorList>
    </citation>
    <scope>NUCLEOTIDE SEQUENCE</scope>
    <source>
        <strain evidence="1">IBT 29677</strain>
    </source>
</reference>
<evidence type="ECO:0000313" key="1">
    <source>
        <dbReference type="EMBL" id="KAJ5408788.1"/>
    </source>
</evidence>
<dbReference type="AlphaFoldDB" id="A0A9W9W9M8"/>
<evidence type="ECO:0000313" key="2">
    <source>
        <dbReference type="Proteomes" id="UP001147747"/>
    </source>
</evidence>
<organism evidence="1 2">
    <name type="scientific">Penicillium cosmopolitanum</name>
    <dbReference type="NCBI Taxonomy" id="1131564"/>
    <lineage>
        <taxon>Eukaryota</taxon>
        <taxon>Fungi</taxon>
        <taxon>Dikarya</taxon>
        <taxon>Ascomycota</taxon>
        <taxon>Pezizomycotina</taxon>
        <taxon>Eurotiomycetes</taxon>
        <taxon>Eurotiomycetidae</taxon>
        <taxon>Eurotiales</taxon>
        <taxon>Aspergillaceae</taxon>
        <taxon>Penicillium</taxon>
    </lineage>
</organism>
<proteinExistence type="predicted"/>
<sequence>MPITMGTPVSFRHRGGEGTLVPVSRDVHGNPSRMASAEVSVPQLDRLIDFGPANGVRQATPSNWKHWVLSSGGVRGHIMESMPQDWRDRRIHIISF</sequence>
<name>A0A9W9W9M8_9EURO</name>
<accession>A0A9W9W9M8</accession>
<reference evidence="1" key="1">
    <citation type="submission" date="2022-12" db="EMBL/GenBank/DDBJ databases">
        <authorList>
            <person name="Petersen C."/>
        </authorList>
    </citation>
    <scope>NUCLEOTIDE SEQUENCE</scope>
    <source>
        <strain evidence="1">IBT 29677</strain>
    </source>
</reference>
<keyword evidence="2" id="KW-1185">Reference proteome</keyword>
<protein>
    <submittedName>
        <fullName evidence="1">Uncharacterized protein</fullName>
    </submittedName>
</protein>
<dbReference type="RefSeq" id="XP_056493103.1">
    <property type="nucleotide sequence ID" value="XM_056627308.1"/>
</dbReference>